<dbReference type="EMBL" id="BGPR01001987">
    <property type="protein sequence ID" value="GBM65659.1"/>
    <property type="molecule type" value="Genomic_DNA"/>
</dbReference>
<dbReference type="Proteomes" id="UP000499080">
    <property type="component" value="Unassembled WGS sequence"/>
</dbReference>
<dbReference type="InterPro" id="IPR058055">
    <property type="entry name" value="PA-PLA1"/>
</dbReference>
<dbReference type="OrthoDB" id="69269at2759"/>
<dbReference type="PROSITE" id="PS51043">
    <property type="entry name" value="DDHD"/>
    <property type="match status" value="1"/>
</dbReference>
<evidence type="ECO:0000259" key="3">
    <source>
        <dbReference type="PROSITE" id="PS51043"/>
    </source>
</evidence>
<comment type="caution">
    <text evidence="4">The sequence shown here is derived from an EMBL/GenBank/DDBJ whole genome shotgun (WGS) entry which is preliminary data.</text>
</comment>
<reference evidence="4 5" key="1">
    <citation type="journal article" date="2019" name="Sci. Rep.">
        <title>Orb-weaving spider Araneus ventricosus genome elucidates the spidroin gene catalogue.</title>
        <authorList>
            <person name="Kono N."/>
            <person name="Nakamura H."/>
            <person name="Ohtoshi R."/>
            <person name="Moran D.A.P."/>
            <person name="Shinohara A."/>
            <person name="Yoshida Y."/>
            <person name="Fujiwara M."/>
            <person name="Mori M."/>
            <person name="Tomita M."/>
            <person name="Arakawa K."/>
        </authorList>
    </citation>
    <scope>NUCLEOTIDE SEQUENCE [LARGE SCALE GENOMIC DNA]</scope>
</reference>
<feature type="compositionally biased region" description="Polar residues" evidence="2">
    <location>
        <begin position="216"/>
        <end position="247"/>
    </location>
</feature>
<dbReference type="SMART" id="SM01127">
    <property type="entry name" value="DDHD"/>
    <property type="match status" value="1"/>
</dbReference>
<evidence type="ECO:0000256" key="2">
    <source>
        <dbReference type="SAM" id="MobiDB-lite"/>
    </source>
</evidence>
<feature type="domain" description="DDHD" evidence="3">
    <location>
        <begin position="1"/>
        <end position="151"/>
    </location>
</feature>
<organism evidence="4 5">
    <name type="scientific">Araneus ventricosus</name>
    <name type="common">Orbweaver spider</name>
    <name type="synonym">Epeira ventricosa</name>
    <dbReference type="NCBI Taxonomy" id="182803"/>
    <lineage>
        <taxon>Eukaryota</taxon>
        <taxon>Metazoa</taxon>
        <taxon>Ecdysozoa</taxon>
        <taxon>Arthropoda</taxon>
        <taxon>Chelicerata</taxon>
        <taxon>Arachnida</taxon>
        <taxon>Araneae</taxon>
        <taxon>Araneomorphae</taxon>
        <taxon>Entelegynae</taxon>
        <taxon>Araneoidea</taxon>
        <taxon>Araneidae</taxon>
        <taxon>Araneus</taxon>
    </lineage>
</organism>
<evidence type="ECO:0000313" key="5">
    <source>
        <dbReference type="Proteomes" id="UP000499080"/>
    </source>
</evidence>
<accession>A0A4Y2HKC0</accession>
<comment type="similarity">
    <text evidence="1">Belongs to the PA-PLA1 family.</text>
</comment>
<name>A0A4Y2HKC0_ARAVE</name>
<evidence type="ECO:0000313" key="4">
    <source>
        <dbReference type="EMBL" id="GBM65659.1"/>
    </source>
</evidence>
<sequence>MQLILCDLEYPIGCKGSGIVPFASNSGKHPLQIRENVTKIASEIKQKLMDTMRYTWNSLSEFAKNHSFPSAILEAEVDKLVEQEMSETVESQEASSEDVKVGLLNGGRRIDYVLQEKPIEALNDYVFALTSHATYWDSEDTVLMILREIYAMQGIFISTQQMEQRASIQHKESFDSSVSFDSVALMGAPESSVNVQKVFDYNQAFCMPAESTPVIPNQNSNFKPPDSNNSLPPMPVANSSQASSAIPGSNHIGPPPLSGFVKRSPFAR</sequence>
<keyword evidence="5" id="KW-1185">Reference proteome</keyword>
<feature type="region of interest" description="Disordered" evidence="2">
    <location>
        <begin position="216"/>
        <end position="268"/>
    </location>
</feature>
<dbReference type="PANTHER" id="PTHR23509">
    <property type="entry name" value="PA-PL1 PHOSPHOLIPASE FAMILY"/>
    <property type="match status" value="1"/>
</dbReference>
<proteinExistence type="inferred from homology"/>
<dbReference type="GO" id="GO:0030134">
    <property type="term" value="C:COPII-coated ER to Golgi transport vesicle"/>
    <property type="evidence" value="ECO:0007669"/>
    <property type="project" value="TreeGrafter"/>
</dbReference>
<dbReference type="AlphaFoldDB" id="A0A4Y2HKC0"/>
<evidence type="ECO:0000256" key="1">
    <source>
        <dbReference type="ARBA" id="ARBA00038464"/>
    </source>
</evidence>
<dbReference type="InterPro" id="IPR004177">
    <property type="entry name" value="DDHD_dom"/>
</dbReference>
<protein>
    <submittedName>
        <fullName evidence="4">SEC23-interacting protein</fullName>
    </submittedName>
</protein>
<dbReference type="GO" id="GO:0004620">
    <property type="term" value="F:phospholipase activity"/>
    <property type="evidence" value="ECO:0007669"/>
    <property type="project" value="TreeGrafter"/>
</dbReference>
<gene>
    <name evidence="4" type="primary">SEC23IP_0</name>
    <name evidence="4" type="ORF">AVEN_217650_1</name>
</gene>
<dbReference type="Pfam" id="PF02862">
    <property type="entry name" value="DDHD"/>
    <property type="match status" value="1"/>
</dbReference>
<dbReference type="GO" id="GO:0046872">
    <property type="term" value="F:metal ion binding"/>
    <property type="evidence" value="ECO:0007669"/>
    <property type="project" value="InterPro"/>
</dbReference>
<dbReference type="PANTHER" id="PTHR23509:SF10">
    <property type="entry name" value="LD21067P"/>
    <property type="match status" value="1"/>
</dbReference>